<evidence type="ECO:0000256" key="1">
    <source>
        <dbReference type="SAM" id="MobiDB-lite"/>
    </source>
</evidence>
<proteinExistence type="predicted"/>
<dbReference type="AlphaFoldDB" id="A0AA38JD00"/>
<dbReference type="EMBL" id="JANVFO010000060">
    <property type="protein sequence ID" value="KAJ3720847.1"/>
    <property type="molecule type" value="Genomic_DNA"/>
</dbReference>
<reference evidence="2" key="2">
    <citation type="journal article" date="2023" name="Proc. Natl. Acad. Sci. U.S.A.">
        <title>A global phylogenomic analysis of the shiitake genus Lentinula.</title>
        <authorList>
            <person name="Sierra-Patev S."/>
            <person name="Min B."/>
            <person name="Naranjo-Ortiz M."/>
            <person name="Looney B."/>
            <person name="Konkel Z."/>
            <person name="Slot J.C."/>
            <person name="Sakamoto Y."/>
            <person name="Steenwyk J.L."/>
            <person name="Rokas A."/>
            <person name="Carro J."/>
            <person name="Camarero S."/>
            <person name="Ferreira P."/>
            <person name="Molpeceres G."/>
            <person name="Ruiz-Duenas F.J."/>
            <person name="Serrano A."/>
            <person name="Henrissat B."/>
            <person name="Drula E."/>
            <person name="Hughes K.W."/>
            <person name="Mata J.L."/>
            <person name="Ishikawa N.K."/>
            <person name="Vargas-Isla R."/>
            <person name="Ushijima S."/>
            <person name="Smith C.A."/>
            <person name="Donoghue J."/>
            <person name="Ahrendt S."/>
            <person name="Andreopoulos W."/>
            <person name="He G."/>
            <person name="LaButti K."/>
            <person name="Lipzen A."/>
            <person name="Ng V."/>
            <person name="Riley R."/>
            <person name="Sandor L."/>
            <person name="Barry K."/>
            <person name="Martinez A.T."/>
            <person name="Xiao Y."/>
            <person name="Gibbons J.G."/>
            <person name="Terashima K."/>
            <person name="Grigoriev I.V."/>
            <person name="Hibbett D."/>
        </authorList>
    </citation>
    <scope>NUCLEOTIDE SEQUENCE</scope>
    <source>
        <strain evidence="2">ET3784</strain>
    </source>
</reference>
<comment type="caution">
    <text evidence="2">The sequence shown here is derived from an EMBL/GenBank/DDBJ whole genome shotgun (WGS) entry which is preliminary data.</text>
</comment>
<reference evidence="2" key="1">
    <citation type="submission" date="2022-08" db="EMBL/GenBank/DDBJ databases">
        <authorList>
            <consortium name="DOE Joint Genome Institute"/>
            <person name="Min B."/>
            <person name="Sierra-Patev S."/>
            <person name="Naranjo-Ortiz M."/>
            <person name="Looney B."/>
            <person name="Konkel Z."/>
            <person name="Slot J.C."/>
            <person name="Sakamoto Y."/>
            <person name="Steenwyk J.L."/>
            <person name="Rokas A."/>
            <person name="Carro J."/>
            <person name="Camarero S."/>
            <person name="Ferreira P."/>
            <person name="Molpeceres G."/>
            <person name="Ruiz-duenas F.J."/>
            <person name="Serrano A."/>
            <person name="Henrissat B."/>
            <person name="Drula E."/>
            <person name="Hughes K.W."/>
            <person name="Mata J.L."/>
            <person name="Ishikawa N.K."/>
            <person name="Vargas-Isla R."/>
            <person name="Ushijima S."/>
            <person name="Smith C.A."/>
            <person name="Ahrendt S."/>
            <person name="Andreopoulos W."/>
            <person name="He G."/>
            <person name="LaButti K."/>
            <person name="Lipzen A."/>
            <person name="Ng V."/>
            <person name="Riley R."/>
            <person name="Sandor L."/>
            <person name="Barry K."/>
            <person name="Martinez A.T."/>
            <person name="Xiao Y."/>
            <person name="Gibbons J.G."/>
            <person name="Terashima K."/>
            <person name="Hibbett D.S."/>
            <person name="Grigoriev I.V."/>
        </authorList>
    </citation>
    <scope>NUCLEOTIDE SEQUENCE</scope>
    <source>
        <strain evidence="2">ET3784</strain>
    </source>
</reference>
<gene>
    <name evidence="2" type="ORF">DFJ43DRAFT_718482</name>
</gene>
<sequence>MIVPSSYKNARFFSSFSYLQSLCLTLASPNFLQTGLRCIISAAEANAPSPTTLNPLPVHTIAGAAIREHTSFHSHRPKKPTLETERCSIFLVVRRPERSTATTNLGLESRVPALRAIRRSQTEPSFPRQRASDSQHSRSNPEASQSRNP</sequence>
<dbReference type="Proteomes" id="UP001176059">
    <property type="component" value="Unassembled WGS sequence"/>
</dbReference>
<feature type="compositionally biased region" description="Polar residues" evidence="1">
    <location>
        <begin position="137"/>
        <end position="149"/>
    </location>
</feature>
<feature type="region of interest" description="Disordered" evidence="1">
    <location>
        <begin position="111"/>
        <end position="149"/>
    </location>
</feature>
<evidence type="ECO:0000313" key="2">
    <source>
        <dbReference type="EMBL" id="KAJ3720847.1"/>
    </source>
</evidence>
<keyword evidence="3" id="KW-1185">Reference proteome</keyword>
<protein>
    <submittedName>
        <fullName evidence="2">Uncharacterized protein</fullName>
    </submittedName>
</protein>
<name>A0AA38JD00_9AGAR</name>
<evidence type="ECO:0000313" key="3">
    <source>
        <dbReference type="Proteomes" id="UP001176059"/>
    </source>
</evidence>
<organism evidence="2 3">
    <name type="scientific">Lentinula guzmanii</name>
    <dbReference type="NCBI Taxonomy" id="2804957"/>
    <lineage>
        <taxon>Eukaryota</taxon>
        <taxon>Fungi</taxon>
        <taxon>Dikarya</taxon>
        <taxon>Basidiomycota</taxon>
        <taxon>Agaricomycotina</taxon>
        <taxon>Agaricomycetes</taxon>
        <taxon>Agaricomycetidae</taxon>
        <taxon>Agaricales</taxon>
        <taxon>Marasmiineae</taxon>
        <taxon>Omphalotaceae</taxon>
        <taxon>Lentinula</taxon>
    </lineage>
</organism>
<accession>A0AA38JD00</accession>